<evidence type="ECO:0000313" key="2">
    <source>
        <dbReference type="EMBL" id="CAG5095224.1"/>
    </source>
</evidence>
<reference evidence="2 3" key="1">
    <citation type="submission" date="2021-04" db="EMBL/GenBank/DDBJ databases">
        <authorList>
            <person name="Bliznina A."/>
        </authorList>
    </citation>
    <scope>NUCLEOTIDE SEQUENCE [LARGE SCALE GENOMIC DNA]</scope>
</reference>
<keyword evidence="3" id="KW-1185">Reference proteome</keyword>
<keyword evidence="1" id="KW-0812">Transmembrane</keyword>
<dbReference type="Proteomes" id="UP001158576">
    <property type="component" value="Chromosome XSR"/>
</dbReference>
<feature type="transmembrane region" description="Helical" evidence="1">
    <location>
        <begin position="130"/>
        <end position="148"/>
    </location>
</feature>
<gene>
    <name evidence="2" type="ORF">OKIOD_LOCUS5646</name>
</gene>
<sequence>MDRYFEMKGKPAYLKAFERAKYDPNVGLVVRGPLPEEYEYMQLDHSLDDRNNFSDLCCNEPYFSMTAPRPSGNERSHYPPMLCRPVICGSITCRNCRGKALRYARQMHRLGPEQKEKKKEVPTRNTPQRLIAMFCFIFLLGAAKILFWDNFGL</sequence>
<name>A0ABN7SHI9_OIKDI</name>
<proteinExistence type="predicted"/>
<keyword evidence="1" id="KW-0472">Membrane</keyword>
<evidence type="ECO:0000256" key="1">
    <source>
        <dbReference type="SAM" id="Phobius"/>
    </source>
</evidence>
<dbReference type="EMBL" id="OU015569">
    <property type="protein sequence ID" value="CAG5095224.1"/>
    <property type="molecule type" value="Genomic_DNA"/>
</dbReference>
<keyword evidence="1" id="KW-1133">Transmembrane helix</keyword>
<evidence type="ECO:0000313" key="3">
    <source>
        <dbReference type="Proteomes" id="UP001158576"/>
    </source>
</evidence>
<organism evidence="2 3">
    <name type="scientific">Oikopleura dioica</name>
    <name type="common">Tunicate</name>
    <dbReference type="NCBI Taxonomy" id="34765"/>
    <lineage>
        <taxon>Eukaryota</taxon>
        <taxon>Metazoa</taxon>
        <taxon>Chordata</taxon>
        <taxon>Tunicata</taxon>
        <taxon>Appendicularia</taxon>
        <taxon>Copelata</taxon>
        <taxon>Oikopleuridae</taxon>
        <taxon>Oikopleura</taxon>
    </lineage>
</organism>
<protein>
    <submittedName>
        <fullName evidence="2">Oidioi.mRNA.OKI2018_I69.XSR.g14088.t1.cds</fullName>
    </submittedName>
</protein>
<accession>A0ABN7SHI9</accession>